<comment type="subcellular location">
    <subcellularLocation>
        <location evidence="8">Cytoplasm</location>
    </subcellularLocation>
</comment>
<organism evidence="10 11">
    <name type="scientific">Acuticoccus sediminis</name>
    <dbReference type="NCBI Taxonomy" id="2184697"/>
    <lineage>
        <taxon>Bacteria</taxon>
        <taxon>Pseudomonadati</taxon>
        <taxon>Pseudomonadota</taxon>
        <taxon>Alphaproteobacteria</taxon>
        <taxon>Hyphomicrobiales</taxon>
        <taxon>Amorphaceae</taxon>
        <taxon>Acuticoccus</taxon>
    </lineage>
</organism>
<accession>A0A8B2NSY6</accession>
<comment type="similarity">
    <text evidence="2 8">Belongs to the diaminopimelate epimerase family.</text>
</comment>
<dbReference type="EMBL" id="QHHQ01000001">
    <property type="protein sequence ID" value="RAI03318.1"/>
    <property type="molecule type" value="Genomic_DNA"/>
</dbReference>
<evidence type="ECO:0000256" key="2">
    <source>
        <dbReference type="ARBA" id="ARBA00010219"/>
    </source>
</evidence>
<protein>
    <recommendedName>
        <fullName evidence="3 8">Diaminopimelate epimerase</fullName>
        <shortName evidence="8">DAP epimerase</shortName>
        <ecNumber evidence="3 8">5.1.1.7</ecNumber>
    </recommendedName>
    <alternativeName>
        <fullName evidence="8">PLP-independent amino acid racemase</fullName>
    </alternativeName>
</protein>
<dbReference type="InterPro" id="IPR001653">
    <property type="entry name" value="DAP_epimerase_DapF"/>
</dbReference>
<dbReference type="RefSeq" id="WP_111341885.1">
    <property type="nucleotide sequence ID" value="NZ_QHHQ01000001.1"/>
</dbReference>
<evidence type="ECO:0000256" key="5">
    <source>
        <dbReference type="ARBA" id="ARBA00023154"/>
    </source>
</evidence>
<comment type="subunit">
    <text evidence="8">Homodimer.</text>
</comment>
<dbReference type="NCBIfam" id="TIGR00652">
    <property type="entry name" value="DapF"/>
    <property type="match status" value="1"/>
</dbReference>
<proteinExistence type="inferred from homology"/>
<dbReference type="GO" id="GO:0005829">
    <property type="term" value="C:cytosol"/>
    <property type="evidence" value="ECO:0007669"/>
    <property type="project" value="TreeGrafter"/>
</dbReference>
<dbReference type="GO" id="GO:0009089">
    <property type="term" value="P:lysine biosynthetic process via diaminopimelate"/>
    <property type="evidence" value="ECO:0007669"/>
    <property type="project" value="UniProtKB-UniRule"/>
</dbReference>
<evidence type="ECO:0000256" key="9">
    <source>
        <dbReference type="PROSITE-ProRule" id="PRU10125"/>
    </source>
</evidence>
<feature type="site" description="Could be important to modulate the pK values of the two catalytic cysteine residues" evidence="8">
    <location>
        <position position="209"/>
    </location>
</feature>
<keyword evidence="8" id="KW-0963">Cytoplasm</keyword>
<keyword evidence="5 8" id="KW-0457">Lysine biosynthesis</keyword>
<evidence type="ECO:0000256" key="1">
    <source>
        <dbReference type="ARBA" id="ARBA00005196"/>
    </source>
</evidence>
<feature type="binding site" evidence="8">
    <location>
        <begin position="219"/>
        <end position="220"/>
    </location>
    <ligand>
        <name>substrate</name>
    </ligand>
</feature>
<dbReference type="InterPro" id="IPR018510">
    <property type="entry name" value="DAP_epimerase_AS"/>
</dbReference>
<evidence type="ECO:0000256" key="6">
    <source>
        <dbReference type="ARBA" id="ARBA00023235"/>
    </source>
</evidence>
<feature type="active site" description="Proton acceptor" evidence="8">
    <location>
        <position position="218"/>
    </location>
</feature>
<dbReference type="OrthoDB" id="9805408at2"/>
<dbReference type="SUPFAM" id="SSF54506">
    <property type="entry name" value="Diaminopimelate epimerase-like"/>
    <property type="match status" value="2"/>
</dbReference>
<comment type="pathway">
    <text evidence="1 8">Amino-acid biosynthesis; L-lysine biosynthesis via DAP pathway; DL-2,6-diaminopimelate from LL-2,6-diaminopimelate: step 1/1.</text>
</comment>
<evidence type="ECO:0000256" key="4">
    <source>
        <dbReference type="ARBA" id="ARBA00022605"/>
    </source>
</evidence>
<dbReference type="Gene3D" id="3.10.310.10">
    <property type="entry name" value="Diaminopimelate Epimerase, Chain A, domain 1"/>
    <property type="match status" value="2"/>
</dbReference>
<dbReference type="PANTHER" id="PTHR31689">
    <property type="entry name" value="DIAMINOPIMELATE EPIMERASE, CHLOROPLASTIC"/>
    <property type="match status" value="1"/>
</dbReference>
<gene>
    <name evidence="8" type="primary">dapF</name>
    <name evidence="10" type="ORF">DLJ53_02020</name>
</gene>
<feature type="binding site" evidence="8">
    <location>
        <position position="12"/>
    </location>
    <ligand>
        <name>substrate</name>
    </ligand>
</feature>
<dbReference type="Pfam" id="PF01678">
    <property type="entry name" value="DAP_epimerase"/>
    <property type="match status" value="2"/>
</dbReference>
<evidence type="ECO:0000313" key="11">
    <source>
        <dbReference type="Proteomes" id="UP000249590"/>
    </source>
</evidence>
<feature type="binding site" evidence="8">
    <location>
        <begin position="209"/>
        <end position="210"/>
    </location>
    <ligand>
        <name>substrate</name>
    </ligand>
</feature>
<dbReference type="Proteomes" id="UP000249590">
    <property type="component" value="Unassembled WGS sequence"/>
</dbReference>
<evidence type="ECO:0000313" key="10">
    <source>
        <dbReference type="EMBL" id="RAI03318.1"/>
    </source>
</evidence>
<dbReference type="GO" id="GO:0008837">
    <property type="term" value="F:diaminopimelate epimerase activity"/>
    <property type="evidence" value="ECO:0007669"/>
    <property type="project" value="UniProtKB-UniRule"/>
</dbReference>
<keyword evidence="11" id="KW-1185">Reference proteome</keyword>
<dbReference type="UniPathway" id="UPA00034">
    <property type="reaction ID" value="UER00025"/>
</dbReference>
<feature type="active site" evidence="9">
    <location>
        <position position="73"/>
    </location>
</feature>
<evidence type="ECO:0000256" key="7">
    <source>
        <dbReference type="ARBA" id="ARBA00051712"/>
    </source>
</evidence>
<feature type="binding site" evidence="8">
    <location>
        <begin position="74"/>
        <end position="75"/>
    </location>
    <ligand>
        <name>substrate</name>
    </ligand>
</feature>
<dbReference type="PANTHER" id="PTHR31689:SF0">
    <property type="entry name" value="DIAMINOPIMELATE EPIMERASE"/>
    <property type="match status" value="1"/>
</dbReference>
<sequence>MIPFRKMNGLGNDFAVVDARTEPFTPTSEEVKALGDRATGIGFDQFIIIAEPPAGETALMRIINADGGEVESCGNAARCVAAILLDERSEPEVTIASAGGPMRAWRAGGGRISVDMGTPRFGAADIPLAEGAGDPQALAFSEPELAGLGPAACANVGNPHAVFFVPSIAAVDLATVGPMLEHHPVFPARANISFVEVLSPGHVRAVVHERGVGPTRACGTAACAIAAVGHHMGRLAGEVTVELPGGPLTIGLEGGRIVMTGPYEVDWTGMLGDGVYTRDPEPING</sequence>
<comment type="catalytic activity">
    <reaction evidence="7 8">
        <text>(2S,6S)-2,6-diaminopimelate = meso-2,6-diaminopimelate</text>
        <dbReference type="Rhea" id="RHEA:15393"/>
        <dbReference type="ChEBI" id="CHEBI:57609"/>
        <dbReference type="ChEBI" id="CHEBI:57791"/>
        <dbReference type="EC" id="5.1.1.7"/>
    </reaction>
</comment>
<feature type="binding site" evidence="8">
    <location>
        <position position="64"/>
    </location>
    <ligand>
        <name>substrate</name>
    </ligand>
</feature>
<keyword evidence="4 8" id="KW-0028">Amino-acid biosynthesis</keyword>
<evidence type="ECO:0000256" key="8">
    <source>
        <dbReference type="HAMAP-Rule" id="MF_00197"/>
    </source>
</evidence>
<comment type="function">
    <text evidence="8">Catalyzes the stereoinversion of LL-2,6-diaminopimelate (L,L-DAP) to meso-diaminopimelate (meso-DAP), a precursor of L-lysine and an essential component of the bacterial peptidoglycan.</text>
</comment>
<dbReference type="HAMAP" id="MF_00197">
    <property type="entry name" value="DAP_epimerase"/>
    <property type="match status" value="1"/>
</dbReference>
<keyword evidence="6 8" id="KW-0413">Isomerase</keyword>
<comment type="caution">
    <text evidence="10">The sequence shown here is derived from an EMBL/GenBank/DDBJ whole genome shotgun (WGS) entry which is preliminary data.</text>
</comment>
<reference evidence="10 11" key="1">
    <citation type="submission" date="2018-05" db="EMBL/GenBank/DDBJ databases">
        <title>Acuticoccus sediminis sp. nov., isolated from deep-sea sediment of Indian Ocean.</title>
        <authorList>
            <person name="Liu X."/>
            <person name="Lai Q."/>
            <person name="Du Y."/>
            <person name="Sun F."/>
            <person name="Zhang X."/>
            <person name="Wang S."/>
            <person name="Shao Z."/>
        </authorList>
    </citation>
    <scope>NUCLEOTIDE SEQUENCE [LARGE SCALE GENOMIC DNA]</scope>
    <source>
        <strain evidence="10 11">PTG4-2</strain>
    </source>
</reference>
<dbReference type="AlphaFoldDB" id="A0A8B2NSY6"/>
<evidence type="ECO:0000256" key="3">
    <source>
        <dbReference type="ARBA" id="ARBA00013080"/>
    </source>
</evidence>
<feature type="binding site" evidence="8">
    <location>
        <position position="45"/>
    </location>
    <ligand>
        <name>substrate</name>
    </ligand>
</feature>
<dbReference type="EC" id="5.1.1.7" evidence="3 8"/>
<feature type="active site" description="Proton donor" evidence="8">
    <location>
        <position position="73"/>
    </location>
</feature>
<name>A0A8B2NSY6_9HYPH</name>
<dbReference type="PROSITE" id="PS01326">
    <property type="entry name" value="DAP_EPIMERASE"/>
    <property type="match status" value="1"/>
</dbReference>
<feature type="binding site" evidence="8">
    <location>
        <position position="158"/>
    </location>
    <ligand>
        <name>substrate</name>
    </ligand>
</feature>
<feature type="binding site" evidence="8">
    <location>
        <position position="191"/>
    </location>
    <ligand>
        <name>substrate</name>
    </ligand>
</feature>
<feature type="site" description="Could be important to modulate the pK values of the two catalytic cysteine residues" evidence="8">
    <location>
        <position position="160"/>
    </location>
</feature>